<comment type="caution">
    <text evidence="12">The sequence shown here is derived from an EMBL/GenBank/DDBJ whole genome shotgun (WGS) entry which is preliminary data.</text>
</comment>
<dbReference type="PIRSF" id="PIRSF000361">
    <property type="entry name" value="Frd-NADP+_RD"/>
    <property type="match status" value="1"/>
</dbReference>
<dbReference type="InterPro" id="IPR017634">
    <property type="entry name" value="Benzoyl_CoA_Oase_BoxA"/>
</dbReference>
<keyword evidence="3" id="KW-0479">Metal-binding</keyword>
<evidence type="ECO:0000256" key="6">
    <source>
        <dbReference type="ARBA" id="ARBA00023002"/>
    </source>
</evidence>
<dbReference type="InterPro" id="IPR001433">
    <property type="entry name" value="OxRdtase_FAD/NAD-bd"/>
</dbReference>
<dbReference type="PANTHER" id="PTHR43314">
    <property type="match status" value="1"/>
</dbReference>
<dbReference type="Gene3D" id="2.40.30.10">
    <property type="entry name" value="Translation factors"/>
    <property type="match status" value="1"/>
</dbReference>
<evidence type="ECO:0000256" key="3">
    <source>
        <dbReference type="ARBA" id="ARBA00022723"/>
    </source>
</evidence>
<organism evidence="12 13">
    <name type="scientific">Paraburkholderia unamae</name>
    <dbReference type="NCBI Taxonomy" id="219649"/>
    <lineage>
        <taxon>Bacteria</taxon>
        <taxon>Pseudomonadati</taxon>
        <taxon>Pseudomonadota</taxon>
        <taxon>Betaproteobacteria</taxon>
        <taxon>Burkholderiales</taxon>
        <taxon>Burkholderiaceae</taxon>
        <taxon>Paraburkholderia</taxon>
    </lineage>
</organism>
<dbReference type="EC" id="1.14.13.208" evidence="9"/>
<dbReference type="PROSITE" id="PS00198">
    <property type="entry name" value="4FE4S_FER_1"/>
    <property type="match status" value="2"/>
</dbReference>
<name>A0ABX5KE18_9BURK</name>
<proteinExistence type="predicted"/>
<evidence type="ECO:0000256" key="2">
    <source>
        <dbReference type="ARBA" id="ARBA00022630"/>
    </source>
</evidence>
<dbReference type="InterPro" id="IPR015701">
    <property type="entry name" value="FNR"/>
</dbReference>
<dbReference type="RefSeq" id="WP_341869260.1">
    <property type="nucleotide sequence ID" value="NZ_QEOB01000017.1"/>
</dbReference>
<feature type="domain" description="FAD-binding FR-type" evidence="11">
    <location>
        <begin position="117"/>
        <end position="238"/>
    </location>
</feature>
<dbReference type="InterPro" id="IPR039261">
    <property type="entry name" value="FNR_nucleotide-bd"/>
</dbReference>
<comment type="catalytic activity">
    <reaction evidence="9">
        <text>benzoyl-CoA + NADPH + O2 + H(+) = 2,3-epoxy-2,3-dihydrobenzoyl-CoA + NADP(+) + H2O</text>
        <dbReference type="Rhea" id="RHEA:48312"/>
        <dbReference type="ChEBI" id="CHEBI:15377"/>
        <dbReference type="ChEBI" id="CHEBI:15378"/>
        <dbReference type="ChEBI" id="CHEBI:15379"/>
        <dbReference type="ChEBI" id="CHEBI:57369"/>
        <dbReference type="ChEBI" id="CHEBI:57783"/>
        <dbReference type="ChEBI" id="CHEBI:58349"/>
        <dbReference type="ChEBI" id="CHEBI:88118"/>
        <dbReference type="EC" id="1.14.13.208"/>
    </reaction>
</comment>
<keyword evidence="2 9" id="KW-0285">Flavoprotein</keyword>
<feature type="domain" description="4Fe-4S ferredoxin-type" evidence="10">
    <location>
        <begin position="9"/>
        <end position="38"/>
    </location>
</feature>
<dbReference type="Proteomes" id="UP000245712">
    <property type="component" value="Unassembled WGS sequence"/>
</dbReference>
<evidence type="ECO:0000313" key="13">
    <source>
        <dbReference type="Proteomes" id="UP000245712"/>
    </source>
</evidence>
<evidence type="ECO:0000256" key="7">
    <source>
        <dbReference type="ARBA" id="ARBA00023004"/>
    </source>
</evidence>
<protein>
    <recommendedName>
        <fullName evidence="9">Benzoyl-CoA oxygenase component A</fullName>
        <ecNumber evidence="9">1.14.13.208</ecNumber>
    </recommendedName>
</protein>
<dbReference type="Pfam" id="PF00970">
    <property type="entry name" value="FAD_binding_6"/>
    <property type="match status" value="1"/>
</dbReference>
<dbReference type="SUPFAM" id="SSF63380">
    <property type="entry name" value="Riboflavin synthase domain-like"/>
    <property type="match status" value="1"/>
</dbReference>
<evidence type="ECO:0000313" key="12">
    <source>
        <dbReference type="EMBL" id="PVX75702.1"/>
    </source>
</evidence>
<evidence type="ECO:0000256" key="4">
    <source>
        <dbReference type="ARBA" id="ARBA00022827"/>
    </source>
</evidence>
<dbReference type="Gene3D" id="3.40.50.80">
    <property type="entry name" value="Nucleotide-binding domain of ferredoxin-NADP reductase (FNR) module"/>
    <property type="match status" value="1"/>
</dbReference>
<dbReference type="PRINTS" id="PR00371">
    <property type="entry name" value="FPNCR"/>
</dbReference>
<keyword evidence="7" id="KW-0408">Iron</keyword>
<dbReference type="SUPFAM" id="SSF54862">
    <property type="entry name" value="4Fe-4S ferredoxins"/>
    <property type="match status" value="1"/>
</dbReference>
<dbReference type="InterPro" id="IPR001709">
    <property type="entry name" value="Flavoprot_Pyr_Nucl_cyt_Rdtase"/>
</dbReference>
<evidence type="ECO:0000256" key="1">
    <source>
        <dbReference type="ARBA" id="ARBA00001974"/>
    </source>
</evidence>
<keyword evidence="13" id="KW-1185">Reference proteome</keyword>
<evidence type="ECO:0000256" key="8">
    <source>
        <dbReference type="ARBA" id="ARBA00023014"/>
    </source>
</evidence>
<gene>
    <name evidence="12" type="ORF">C7402_117114</name>
</gene>
<dbReference type="InterPro" id="IPR017927">
    <property type="entry name" value="FAD-bd_FR_type"/>
</dbReference>
<reference evidence="12 13" key="1">
    <citation type="submission" date="2018-05" db="EMBL/GenBank/DDBJ databases">
        <title>Genomic Encyclopedia of Type Strains, Phase IV (KMG-V): Genome sequencing to study the core and pangenomes of soil and plant-associated prokaryotes.</title>
        <authorList>
            <person name="Whitman W."/>
        </authorList>
    </citation>
    <scope>NUCLEOTIDE SEQUENCE [LARGE SCALE GENOMIC DNA]</scope>
    <source>
        <strain evidence="12 13">SCZa-39</strain>
    </source>
</reference>
<dbReference type="EMBL" id="QEOB01000017">
    <property type="protein sequence ID" value="PVX75702.1"/>
    <property type="molecule type" value="Genomic_DNA"/>
</dbReference>
<dbReference type="InterPro" id="IPR017900">
    <property type="entry name" value="4Fe4S_Fe_S_CS"/>
</dbReference>
<comment type="subunit">
    <text evidence="9">Homodimer.</text>
</comment>
<evidence type="ECO:0000256" key="5">
    <source>
        <dbReference type="ARBA" id="ARBA00022857"/>
    </source>
</evidence>
<dbReference type="PROSITE" id="PS51379">
    <property type="entry name" value="4FE4S_FER_2"/>
    <property type="match status" value="2"/>
</dbReference>
<dbReference type="PIRSF" id="PIRSF501177">
    <property type="entry name" value="BoxA"/>
    <property type="match status" value="1"/>
</dbReference>
<evidence type="ECO:0000259" key="10">
    <source>
        <dbReference type="PROSITE" id="PS51379"/>
    </source>
</evidence>
<sequence length="385" mass="41928">MSTHDDVIVQHLIDPELCIRCNTCEETCPSNAISNDLRNYVVDVDICNGCQACVSPCPTGAINSWRPVLRQSAYTREQQFAWSALPEAPSDPALDAVPPGRGRGDGSVVVENRFTPARPALARVVENRCVTPRADAAVHHIVLDVSNDDFPFLEGQSVGVLARGVDAQGARHAMRLYSVACSRDGEEGVAGRLALTVKRVIENRGGEEARGICSNYLCDLTPGDAVELAGPYGADFLMPDDTTAPLIMICTGTGVAPMRAMLDRSRALPAPRAPQQLFYGGRTPQEMAYFDALQAAYGATCDIGFALSRQAGESKRYVQDLLRERHDVLAQLLARENTHVYLCGLRGMEAGVFEALAQVCERHGLNWQALEAAMTQQRRLHVETY</sequence>
<keyword evidence="4 9" id="KW-0274">FAD</keyword>
<evidence type="ECO:0000259" key="11">
    <source>
        <dbReference type="PROSITE" id="PS51384"/>
    </source>
</evidence>
<dbReference type="Gene3D" id="3.30.70.20">
    <property type="match status" value="1"/>
</dbReference>
<keyword evidence="5 9" id="KW-0521">NADP</keyword>
<dbReference type="Pfam" id="PF00175">
    <property type="entry name" value="NAD_binding_1"/>
    <property type="match status" value="1"/>
</dbReference>
<keyword evidence="8" id="KW-0411">Iron-sulfur</keyword>
<evidence type="ECO:0000256" key="9">
    <source>
        <dbReference type="PIRNR" id="PIRNR000361"/>
    </source>
</evidence>
<comment type="cofactor">
    <cofactor evidence="1">
        <name>FAD</name>
        <dbReference type="ChEBI" id="CHEBI:57692"/>
    </cofactor>
</comment>
<dbReference type="InterPro" id="IPR017938">
    <property type="entry name" value="Riboflavin_synthase-like_b-brl"/>
</dbReference>
<dbReference type="InterPro" id="IPR008333">
    <property type="entry name" value="Cbr1-like_FAD-bd_dom"/>
</dbReference>
<dbReference type="InterPro" id="IPR017896">
    <property type="entry name" value="4Fe4S_Fe-S-bd"/>
</dbReference>
<dbReference type="SUPFAM" id="SSF52343">
    <property type="entry name" value="Ferredoxin reductase-like, C-terminal NADP-linked domain"/>
    <property type="match status" value="1"/>
</dbReference>
<keyword evidence="6 9" id="KW-0560">Oxidoreductase</keyword>
<accession>A0ABX5KE18</accession>
<dbReference type="PROSITE" id="PS51384">
    <property type="entry name" value="FAD_FR"/>
    <property type="match status" value="1"/>
</dbReference>
<feature type="domain" description="4Fe-4S ferredoxin-type" evidence="10">
    <location>
        <begin position="40"/>
        <end position="68"/>
    </location>
</feature>
<dbReference type="Pfam" id="PF14697">
    <property type="entry name" value="Fer4_21"/>
    <property type="match status" value="1"/>
</dbReference>